<dbReference type="WBParaSite" id="HCON_00178080-00001">
    <property type="protein sequence ID" value="HCON_00178080-00001"/>
    <property type="gene ID" value="HCON_00178080"/>
</dbReference>
<dbReference type="AlphaFoldDB" id="A0A7I4Z2D7"/>
<keyword evidence="1" id="KW-1185">Reference proteome</keyword>
<reference evidence="2" key="1">
    <citation type="submission" date="2020-12" db="UniProtKB">
        <authorList>
            <consortium name="WormBaseParasite"/>
        </authorList>
    </citation>
    <scope>IDENTIFICATION</scope>
    <source>
        <strain evidence="2">MHco3</strain>
    </source>
</reference>
<sequence length="187" mass="20696">MSGIGGHVEGFNSTTVPLKVQTAYGKEVRFTVQTKPVITGGFPSVKLTQQDASFLEQHHICIANARFQGEQQVPKILVRPDRYYDLVIKDEVPQSTSSGLRIAKTIFGLAINGRGKSDNPAECQPISVRLAAIHESSESQMLEELFELEGLGISSDDCASDDKVQQYFEDYSNSISFDNGYVHRHFP</sequence>
<dbReference type="Proteomes" id="UP000025227">
    <property type="component" value="Unplaced"/>
</dbReference>
<proteinExistence type="predicted"/>
<evidence type="ECO:0000313" key="2">
    <source>
        <dbReference type="WBParaSite" id="HCON_00178080-00001"/>
    </source>
</evidence>
<protein>
    <submittedName>
        <fullName evidence="2">Type VI secretion system tip protein VgrG</fullName>
    </submittedName>
</protein>
<evidence type="ECO:0000313" key="1">
    <source>
        <dbReference type="Proteomes" id="UP000025227"/>
    </source>
</evidence>
<name>A0A7I4Z2D7_HAECO</name>
<accession>A0A7I4Z2D7</accession>
<organism evidence="1 2">
    <name type="scientific">Haemonchus contortus</name>
    <name type="common">Barber pole worm</name>
    <dbReference type="NCBI Taxonomy" id="6289"/>
    <lineage>
        <taxon>Eukaryota</taxon>
        <taxon>Metazoa</taxon>
        <taxon>Ecdysozoa</taxon>
        <taxon>Nematoda</taxon>
        <taxon>Chromadorea</taxon>
        <taxon>Rhabditida</taxon>
        <taxon>Rhabditina</taxon>
        <taxon>Rhabditomorpha</taxon>
        <taxon>Strongyloidea</taxon>
        <taxon>Trichostrongylidae</taxon>
        <taxon>Haemonchus</taxon>
    </lineage>
</organism>
<dbReference type="OrthoDB" id="5873780at2759"/>